<accession>A0A0E9X159</accession>
<name>A0A0E9X159_ANGAN</name>
<dbReference type="AlphaFoldDB" id="A0A0E9X159"/>
<reference evidence="1" key="2">
    <citation type="journal article" date="2015" name="Fish Shellfish Immunol.">
        <title>Early steps in the European eel (Anguilla anguilla)-Vibrio vulnificus interaction in the gills: Role of the RtxA13 toxin.</title>
        <authorList>
            <person name="Callol A."/>
            <person name="Pajuelo D."/>
            <person name="Ebbesson L."/>
            <person name="Teles M."/>
            <person name="MacKenzie S."/>
            <person name="Amaro C."/>
        </authorList>
    </citation>
    <scope>NUCLEOTIDE SEQUENCE</scope>
</reference>
<sequence>MGKKRSVPSHLINLRHALSLCQKNPVCLEYHEKLYLYMYCPPHTQPHTVFSFCSTRNFDKRLTTFLLFVFSNKHLLVTKTTSELLMKLLTKH</sequence>
<reference evidence="1" key="1">
    <citation type="submission" date="2014-11" db="EMBL/GenBank/DDBJ databases">
        <authorList>
            <person name="Amaro Gonzalez C."/>
        </authorList>
    </citation>
    <scope>NUCLEOTIDE SEQUENCE</scope>
</reference>
<evidence type="ECO:0000313" key="1">
    <source>
        <dbReference type="EMBL" id="JAH95635.1"/>
    </source>
</evidence>
<protein>
    <submittedName>
        <fullName evidence="1">Uncharacterized protein</fullName>
    </submittedName>
</protein>
<dbReference type="EMBL" id="GBXM01012942">
    <property type="protein sequence ID" value="JAH95635.1"/>
    <property type="molecule type" value="Transcribed_RNA"/>
</dbReference>
<organism evidence="1">
    <name type="scientific">Anguilla anguilla</name>
    <name type="common">European freshwater eel</name>
    <name type="synonym">Muraena anguilla</name>
    <dbReference type="NCBI Taxonomy" id="7936"/>
    <lineage>
        <taxon>Eukaryota</taxon>
        <taxon>Metazoa</taxon>
        <taxon>Chordata</taxon>
        <taxon>Craniata</taxon>
        <taxon>Vertebrata</taxon>
        <taxon>Euteleostomi</taxon>
        <taxon>Actinopterygii</taxon>
        <taxon>Neopterygii</taxon>
        <taxon>Teleostei</taxon>
        <taxon>Anguilliformes</taxon>
        <taxon>Anguillidae</taxon>
        <taxon>Anguilla</taxon>
    </lineage>
</organism>
<proteinExistence type="predicted"/>